<comment type="catalytic activity">
    <reaction evidence="5">
        <text>sn-glycerol 3-phosphate + an acyl-CoA = a 1-acyl-sn-glycero-3-phosphate + CoA</text>
        <dbReference type="Rhea" id="RHEA:15325"/>
        <dbReference type="ChEBI" id="CHEBI:57287"/>
        <dbReference type="ChEBI" id="CHEBI:57597"/>
        <dbReference type="ChEBI" id="CHEBI:57970"/>
        <dbReference type="ChEBI" id="CHEBI:58342"/>
        <dbReference type="EC" id="2.3.1.15"/>
    </reaction>
</comment>
<name>A0ABX2PQV4_9RHOB</name>
<comment type="pathway">
    <text evidence="2">Phospholipid metabolism; CDP-diacylglycerol biosynthesis; CDP-diacylglycerol from sn-glycerol 3-phosphate: step 1/3.</text>
</comment>
<keyword evidence="8" id="KW-0808">Transferase</keyword>
<dbReference type="SUPFAM" id="SSF69593">
    <property type="entry name" value="Glycerol-3-phosphate (1)-acyltransferase"/>
    <property type="match status" value="1"/>
</dbReference>
<comment type="caution">
    <text evidence="8">The sequence shown here is derived from an EMBL/GenBank/DDBJ whole genome shotgun (WGS) entry which is preliminary data.</text>
</comment>
<dbReference type="GO" id="GO:0016746">
    <property type="term" value="F:acyltransferase activity"/>
    <property type="evidence" value="ECO:0007669"/>
    <property type="project" value="UniProtKB-KW"/>
</dbReference>
<dbReference type="InterPro" id="IPR022284">
    <property type="entry name" value="GPAT/DHAPAT"/>
</dbReference>
<keyword evidence="8" id="KW-0012">Acyltransferase</keyword>
<evidence type="ECO:0000256" key="5">
    <source>
        <dbReference type="ARBA" id="ARBA00048427"/>
    </source>
</evidence>
<dbReference type="EMBL" id="JABXWT010000005">
    <property type="protein sequence ID" value="NVO56533.1"/>
    <property type="molecule type" value="Genomic_DNA"/>
</dbReference>
<dbReference type="RefSeq" id="WP_176865096.1">
    <property type="nucleotide sequence ID" value="NZ_JABXWT010000005.1"/>
</dbReference>
<feature type="transmembrane region" description="Helical" evidence="6">
    <location>
        <begin position="7"/>
        <end position="29"/>
    </location>
</feature>
<dbReference type="PANTHER" id="PTHR12563">
    <property type="entry name" value="GLYCEROL-3-PHOSPHATE ACYLTRANSFERASE"/>
    <property type="match status" value="1"/>
</dbReference>
<dbReference type="Pfam" id="PF01553">
    <property type="entry name" value="Acyltransferase"/>
    <property type="match status" value="1"/>
</dbReference>
<dbReference type="PANTHER" id="PTHR12563:SF17">
    <property type="entry name" value="DIHYDROXYACETONE PHOSPHATE ACYLTRANSFERASE"/>
    <property type="match status" value="1"/>
</dbReference>
<keyword evidence="6" id="KW-0812">Transmembrane</keyword>
<sequence length="458" mass="52036">MTQTVELPIWLFVLIVVFAMVTLASHFLFPSVRWFFRRRLERAVARLNKRLQRPIQPFKLARRHDMIQRLIYDPQVGHAVQQHARESGMPEAVAFEQARRYAREIVPSFSAVAYFSFAIRLARLLSNTFYDVRLSYEDEEAVKGIDPEATVVFVMNHRSNMDYVLVTYLAARQSALSYAVGEWARVWPLSRLIRAMGAYFIRRKSGSELYRQVLSSYVRHATEAGVTQAMFPEGGLSLTGALGRPKLGLLKYIMDGTSPDGRDVVFVPVALNYDRVLEDTILTRAALGTERRFRARIGVITRWVLKQIWRRLIGRYKRFGLASVRYGKPISLQDFRSRRENDDITDLARELIQRIGRSVPLVPAPAACWLLRENVSMPEDEVRARIEAMMGQDDANAEAISSAIDQLVERRILSRQGNTLSLSGQRVDLLNYYAASVPLIMQPDDTAPAKGISAPAGS</sequence>
<comment type="subcellular location">
    <subcellularLocation>
        <location evidence="1">Endomembrane system</location>
        <topology evidence="1">Peripheral membrane protein</topology>
    </subcellularLocation>
</comment>
<dbReference type="Proteomes" id="UP000630805">
    <property type="component" value="Unassembled WGS sequence"/>
</dbReference>
<protein>
    <recommendedName>
        <fullName evidence="4">Glycerol-3-phosphate acyltransferase</fullName>
        <ecNumber evidence="3">2.3.1.15</ecNumber>
    </recommendedName>
</protein>
<dbReference type="SMART" id="SM00563">
    <property type="entry name" value="PlsC"/>
    <property type="match status" value="1"/>
</dbReference>
<evidence type="ECO:0000256" key="4">
    <source>
        <dbReference type="ARBA" id="ARBA00013432"/>
    </source>
</evidence>
<evidence type="ECO:0000256" key="6">
    <source>
        <dbReference type="SAM" id="Phobius"/>
    </source>
</evidence>
<evidence type="ECO:0000256" key="1">
    <source>
        <dbReference type="ARBA" id="ARBA00004184"/>
    </source>
</evidence>
<proteinExistence type="predicted"/>
<accession>A0ABX2PQV4</accession>
<keyword evidence="6" id="KW-1133">Transmembrane helix</keyword>
<evidence type="ECO:0000256" key="3">
    <source>
        <dbReference type="ARBA" id="ARBA00013113"/>
    </source>
</evidence>
<reference evidence="8 9" key="1">
    <citation type="submission" date="2020-06" db="EMBL/GenBank/DDBJ databases">
        <authorList>
            <person name="Cao W.R."/>
        </authorList>
    </citation>
    <scope>NUCLEOTIDE SEQUENCE [LARGE SCALE GENOMIC DNA]</scope>
    <source>
        <strain evidence="8 9">B1Z28</strain>
    </source>
</reference>
<feature type="domain" description="Phospholipid/glycerol acyltransferase" evidence="7">
    <location>
        <begin position="151"/>
        <end position="274"/>
    </location>
</feature>
<gene>
    <name evidence="8" type="ORF">HW561_12115</name>
</gene>
<evidence type="ECO:0000313" key="8">
    <source>
        <dbReference type="EMBL" id="NVO56533.1"/>
    </source>
</evidence>
<evidence type="ECO:0000259" key="7">
    <source>
        <dbReference type="SMART" id="SM00563"/>
    </source>
</evidence>
<keyword evidence="6" id="KW-0472">Membrane</keyword>
<dbReference type="EC" id="2.3.1.15" evidence="3"/>
<evidence type="ECO:0000256" key="2">
    <source>
        <dbReference type="ARBA" id="ARBA00004765"/>
    </source>
</evidence>
<dbReference type="InterPro" id="IPR002123">
    <property type="entry name" value="Plipid/glycerol_acylTrfase"/>
</dbReference>
<organism evidence="8 9">
    <name type="scientific">Ruegeria haliotis</name>
    <dbReference type="NCBI Taxonomy" id="2747601"/>
    <lineage>
        <taxon>Bacteria</taxon>
        <taxon>Pseudomonadati</taxon>
        <taxon>Pseudomonadota</taxon>
        <taxon>Alphaproteobacteria</taxon>
        <taxon>Rhodobacterales</taxon>
        <taxon>Roseobacteraceae</taxon>
        <taxon>Ruegeria</taxon>
    </lineage>
</organism>
<keyword evidence="9" id="KW-1185">Reference proteome</keyword>
<evidence type="ECO:0000313" key="9">
    <source>
        <dbReference type="Proteomes" id="UP000630805"/>
    </source>
</evidence>